<sequence length="363" mass="40458">MIAINKELKRCKKEGLSGVLGTIISTEGSTYQKTGAKCFISEDRKLTGLLSGGCVESDVIEHAMKVLETGKPAVIHYDFYGDDDIVWGLGVGCNGKMNIFLQPYLPAKQPEKAAMIDRYFSDSLQKTLHTVTIVKAKDESLQGKMWVIDDAFDNNDLPISIYEIADDYMMRRKNLKNEMVYLGGEQDLYVYYESTSPPPHLVVFGAGPDAIPLVKMAKNLNWLVTVLDYRPSYCNEQNFQEADFIHVYPAGSVPNVSLHENSYVVIMTHNFLHDREILESILNSDAAYIGLLGPRKRTDRLIATSNILITNENTRRIHSPIGLDIGAKTPEEIALSILAEIMMVYRGGTGKKLSQLSSMAHSV</sequence>
<dbReference type="InterPro" id="IPR027051">
    <property type="entry name" value="XdhC_Rossmann_dom"/>
</dbReference>
<dbReference type="InterPro" id="IPR003777">
    <property type="entry name" value="XdhC_CoxI"/>
</dbReference>
<dbReference type="OrthoDB" id="9773039at2"/>
<dbReference type="EMBL" id="LXMA01000012">
    <property type="protein sequence ID" value="OAT73167.1"/>
    <property type="molecule type" value="Genomic_DNA"/>
</dbReference>
<evidence type="ECO:0000259" key="2">
    <source>
        <dbReference type="Pfam" id="PF13478"/>
    </source>
</evidence>
<gene>
    <name evidence="3" type="ORF">A7K69_04070</name>
</gene>
<dbReference type="PANTHER" id="PTHR30388:SF6">
    <property type="entry name" value="XANTHINE DEHYDROGENASE SUBUNIT A-RELATED"/>
    <property type="match status" value="1"/>
</dbReference>
<dbReference type="Proteomes" id="UP000078290">
    <property type="component" value="Unassembled WGS sequence"/>
</dbReference>
<evidence type="ECO:0000259" key="1">
    <source>
        <dbReference type="Pfam" id="PF02625"/>
    </source>
</evidence>
<evidence type="ECO:0000313" key="4">
    <source>
        <dbReference type="Proteomes" id="UP000078290"/>
    </source>
</evidence>
<reference evidence="4" key="1">
    <citation type="submission" date="2016-05" db="EMBL/GenBank/DDBJ databases">
        <authorList>
            <person name="Wang W."/>
            <person name="Zhu L."/>
        </authorList>
    </citation>
    <scope>NUCLEOTIDE SEQUENCE [LARGE SCALE GENOMIC DNA]</scope>
    <source>
        <strain evidence="4">W-2</strain>
    </source>
</reference>
<feature type="domain" description="XdhC Rossmann" evidence="2">
    <location>
        <begin position="201"/>
        <end position="341"/>
    </location>
</feature>
<protein>
    <submittedName>
        <fullName evidence="3">Xanthine dehydrogenase</fullName>
    </submittedName>
</protein>
<proteinExistence type="predicted"/>
<dbReference type="Gene3D" id="3.40.50.720">
    <property type="entry name" value="NAD(P)-binding Rossmann-like Domain"/>
    <property type="match status" value="1"/>
</dbReference>
<evidence type="ECO:0000313" key="3">
    <source>
        <dbReference type="EMBL" id="OAT73167.1"/>
    </source>
</evidence>
<dbReference type="PANTHER" id="PTHR30388">
    <property type="entry name" value="ALDEHYDE OXIDOREDUCTASE MOLYBDENUM COFACTOR ASSEMBLY PROTEIN"/>
    <property type="match status" value="1"/>
</dbReference>
<feature type="domain" description="XdhC- CoxI" evidence="1">
    <location>
        <begin position="13"/>
        <end position="78"/>
    </location>
</feature>
<dbReference type="InterPro" id="IPR052698">
    <property type="entry name" value="MoCofactor_Util/Proc"/>
</dbReference>
<organism evidence="3 4">
    <name type="scientific">Parageobacillus thermoglucosidasius</name>
    <name type="common">Geobacillus thermoglucosidasius</name>
    <dbReference type="NCBI Taxonomy" id="1426"/>
    <lineage>
        <taxon>Bacteria</taxon>
        <taxon>Bacillati</taxon>
        <taxon>Bacillota</taxon>
        <taxon>Bacilli</taxon>
        <taxon>Bacillales</taxon>
        <taxon>Anoxybacillaceae</taxon>
        <taxon>Parageobacillus</taxon>
    </lineage>
</organism>
<name>A0A1B7KSX1_PARTM</name>
<dbReference type="Pfam" id="PF02625">
    <property type="entry name" value="XdhC_CoxI"/>
    <property type="match status" value="1"/>
</dbReference>
<comment type="caution">
    <text evidence="3">The sequence shown here is derived from an EMBL/GenBank/DDBJ whole genome shotgun (WGS) entry which is preliminary data.</text>
</comment>
<dbReference type="AlphaFoldDB" id="A0A1B7KSX1"/>
<dbReference type="RefSeq" id="WP_064550841.1">
    <property type="nucleotide sequence ID" value="NZ_LXMA01000012.1"/>
</dbReference>
<accession>A0A1B7KSX1</accession>
<dbReference type="Pfam" id="PF13478">
    <property type="entry name" value="XdhC_C"/>
    <property type="match status" value="1"/>
</dbReference>